<keyword evidence="1" id="KW-0808">Transferase</keyword>
<name>A0A6B0SQG8_9EURY</name>
<evidence type="ECO:0000313" key="2">
    <source>
        <dbReference type="Proteomes" id="UP000437065"/>
    </source>
</evidence>
<dbReference type="GO" id="GO:0016740">
    <property type="term" value="F:transferase activity"/>
    <property type="evidence" value="ECO:0007669"/>
    <property type="project" value="UniProtKB-KW"/>
</dbReference>
<comment type="caution">
    <text evidence="1">The sequence shown here is derived from an EMBL/GenBank/DDBJ whole genome shotgun (WGS) entry which is preliminary data.</text>
</comment>
<reference evidence="1 2" key="1">
    <citation type="submission" date="2019-12" db="EMBL/GenBank/DDBJ databases">
        <title>Isolation and characterization of three novel carbon monoxide-oxidizing members of Halobacteria from salione crusts and soils.</title>
        <authorList>
            <person name="Myers M.R."/>
            <person name="King G.M."/>
        </authorList>
    </citation>
    <scope>NUCLEOTIDE SEQUENCE [LARGE SCALE GENOMIC DNA]</scope>
    <source>
        <strain evidence="1 2">WSA2</strain>
    </source>
</reference>
<evidence type="ECO:0000313" key="1">
    <source>
        <dbReference type="EMBL" id="MXR40935.1"/>
    </source>
</evidence>
<accession>A0A6B0SQG8</accession>
<dbReference type="RefSeq" id="WP_321167931.1">
    <property type="nucleotide sequence ID" value="NZ_WUUS01000003.1"/>
</dbReference>
<gene>
    <name evidence="1" type="ORF">GRX01_06220</name>
</gene>
<keyword evidence="2" id="KW-1185">Reference proteome</keyword>
<proteinExistence type="predicted"/>
<dbReference type="Proteomes" id="UP000437065">
    <property type="component" value="Unassembled WGS sequence"/>
</dbReference>
<sequence length="137" mass="14962">MTAVVPVTDAQPSQLFVSAAKLRDVLGWFPVDAPEAPGRDDPLPVFGPEDVPFEVRGEVLLADGHTRAVAAVLTGADALHVERVPAADRREFSLDVYETCVDWCVDAGVTDPRDLVGRVVSAETHEREWVERCRAIE</sequence>
<dbReference type="AlphaFoldDB" id="A0A6B0SQG8"/>
<organism evidence="1 2">
    <name type="scientific">Halobaculum saliterrae</name>
    <dbReference type="NCBI Taxonomy" id="2073113"/>
    <lineage>
        <taxon>Archaea</taxon>
        <taxon>Methanobacteriati</taxon>
        <taxon>Methanobacteriota</taxon>
        <taxon>Stenosarchaea group</taxon>
        <taxon>Halobacteria</taxon>
        <taxon>Halobacteriales</taxon>
        <taxon>Haloferacaceae</taxon>
        <taxon>Halobaculum</taxon>
    </lineage>
</organism>
<dbReference type="EMBL" id="WUUS01000003">
    <property type="protein sequence ID" value="MXR40935.1"/>
    <property type="molecule type" value="Genomic_DNA"/>
</dbReference>
<protein>
    <submittedName>
        <fullName evidence="1">Histone acetyltransferase</fullName>
    </submittedName>
</protein>